<keyword evidence="2" id="KW-1185">Reference proteome</keyword>
<dbReference type="EMBL" id="CVRI01000008">
    <property type="protein sequence ID" value="CRK88458.1"/>
    <property type="molecule type" value="Genomic_DNA"/>
</dbReference>
<dbReference type="AlphaFoldDB" id="A0A1J1HLN9"/>
<protein>
    <submittedName>
        <fullName evidence="1">CLUMA_CG002301, isoform A</fullName>
    </submittedName>
</protein>
<gene>
    <name evidence="1" type="ORF">CLUMA_CG002301</name>
</gene>
<evidence type="ECO:0000313" key="2">
    <source>
        <dbReference type="Proteomes" id="UP000183832"/>
    </source>
</evidence>
<sequence length="71" mass="8611">MKREVLQRRDYEEKKVQLETLRNSINPRSVEDRDSQQDQSYSHQLDIIAIYNTTFVSKLQFHKVASRWIDQ</sequence>
<name>A0A1J1HLN9_9DIPT</name>
<proteinExistence type="predicted"/>
<dbReference type="Proteomes" id="UP000183832">
    <property type="component" value="Unassembled WGS sequence"/>
</dbReference>
<organism evidence="1 2">
    <name type="scientific">Clunio marinus</name>
    <dbReference type="NCBI Taxonomy" id="568069"/>
    <lineage>
        <taxon>Eukaryota</taxon>
        <taxon>Metazoa</taxon>
        <taxon>Ecdysozoa</taxon>
        <taxon>Arthropoda</taxon>
        <taxon>Hexapoda</taxon>
        <taxon>Insecta</taxon>
        <taxon>Pterygota</taxon>
        <taxon>Neoptera</taxon>
        <taxon>Endopterygota</taxon>
        <taxon>Diptera</taxon>
        <taxon>Nematocera</taxon>
        <taxon>Chironomoidea</taxon>
        <taxon>Chironomidae</taxon>
        <taxon>Clunio</taxon>
    </lineage>
</organism>
<accession>A0A1J1HLN9</accession>
<evidence type="ECO:0000313" key="1">
    <source>
        <dbReference type="EMBL" id="CRK88458.1"/>
    </source>
</evidence>
<reference evidence="1 2" key="1">
    <citation type="submission" date="2015-04" db="EMBL/GenBank/DDBJ databases">
        <authorList>
            <person name="Syromyatnikov M.Y."/>
            <person name="Popov V.N."/>
        </authorList>
    </citation>
    <scope>NUCLEOTIDE SEQUENCE [LARGE SCALE GENOMIC DNA]</scope>
</reference>